<organism evidence="2">
    <name type="scientific">Clastoptera arizonana</name>
    <name type="common">Arizona spittle bug</name>
    <dbReference type="NCBI Taxonomy" id="38151"/>
    <lineage>
        <taxon>Eukaryota</taxon>
        <taxon>Metazoa</taxon>
        <taxon>Ecdysozoa</taxon>
        <taxon>Arthropoda</taxon>
        <taxon>Hexapoda</taxon>
        <taxon>Insecta</taxon>
        <taxon>Pterygota</taxon>
        <taxon>Neoptera</taxon>
        <taxon>Paraneoptera</taxon>
        <taxon>Hemiptera</taxon>
        <taxon>Auchenorrhyncha</taxon>
        <taxon>Cercopoidea</taxon>
        <taxon>Clastopteridae</taxon>
        <taxon>Clastoptera</taxon>
    </lineage>
</organism>
<accession>A0A1B6CXD4</accession>
<evidence type="ECO:0000313" key="2">
    <source>
        <dbReference type="EMBL" id="JAS18119.1"/>
    </source>
</evidence>
<feature type="non-terminal residue" evidence="2">
    <location>
        <position position="1"/>
    </location>
</feature>
<feature type="region of interest" description="Disordered" evidence="1">
    <location>
        <begin position="1"/>
        <end position="31"/>
    </location>
</feature>
<feature type="compositionally biased region" description="Polar residues" evidence="1">
    <location>
        <begin position="85"/>
        <end position="104"/>
    </location>
</feature>
<evidence type="ECO:0000256" key="1">
    <source>
        <dbReference type="SAM" id="MobiDB-lite"/>
    </source>
</evidence>
<sequence length="163" mass="18233">QTVLPGAAPPVIDYQRAPPRSLPASYQRPAVSRTDAYQQRYQQTVLPGAAPPVIDYQRAPPRSLPVSYQKPAVSRTDAYQQRYQQSIPTEFSPPGNSVPLSSPLKSEDYQQRIQIAPETGMSSIHIQRTRNTPITTDVLQSRSDSSLFQNNEDVYTVDETDDE</sequence>
<feature type="compositionally biased region" description="Polar residues" evidence="1">
    <location>
        <begin position="140"/>
        <end position="151"/>
    </location>
</feature>
<feature type="region of interest" description="Disordered" evidence="1">
    <location>
        <begin position="48"/>
        <end position="71"/>
    </location>
</feature>
<gene>
    <name evidence="2" type="ORF">g.14936</name>
</gene>
<feature type="region of interest" description="Disordered" evidence="1">
    <location>
        <begin position="85"/>
        <end position="108"/>
    </location>
</feature>
<proteinExistence type="predicted"/>
<name>A0A1B6CXD4_9HEMI</name>
<feature type="non-terminal residue" evidence="2">
    <location>
        <position position="163"/>
    </location>
</feature>
<dbReference type="AlphaFoldDB" id="A0A1B6CXD4"/>
<protein>
    <submittedName>
        <fullName evidence="2">Uncharacterized protein</fullName>
    </submittedName>
</protein>
<reference evidence="2" key="1">
    <citation type="submission" date="2015-12" db="EMBL/GenBank/DDBJ databases">
        <title>De novo transcriptome assembly of four potential Pierce s Disease insect vectors from Arizona vineyards.</title>
        <authorList>
            <person name="Tassone E.E."/>
        </authorList>
    </citation>
    <scope>NUCLEOTIDE SEQUENCE</scope>
</reference>
<feature type="region of interest" description="Disordered" evidence="1">
    <location>
        <begin position="140"/>
        <end position="163"/>
    </location>
</feature>
<dbReference type="EMBL" id="GEDC01019179">
    <property type="protein sequence ID" value="JAS18119.1"/>
    <property type="molecule type" value="Transcribed_RNA"/>
</dbReference>